<comment type="similarity">
    <text evidence="1">Belongs to the DnaB/DnaD family.</text>
</comment>
<dbReference type="InterPro" id="IPR058660">
    <property type="entry name" value="WHD_DnaB"/>
</dbReference>
<keyword evidence="6" id="KW-1185">Reference proteome</keyword>
<evidence type="ECO:0000259" key="4">
    <source>
        <dbReference type="Pfam" id="PF25888"/>
    </source>
</evidence>
<name>A0A081BG30_9LACO</name>
<dbReference type="Pfam" id="PF25888">
    <property type="entry name" value="WHD_DnaB"/>
    <property type="match status" value="1"/>
</dbReference>
<accession>A0A081BG30</accession>
<sequence length="462" mass="51693">MVDSWQNLTPKDRFNIQSSERLSNLDHQVLTSFYEPIIGTTGFALINLLWTTLQVQPAMSSFDHAFLLKTLNVDLPALYEARTKLEATGLVQTFVDTGSNPKVYQFRLIAPLAPHAFFKDDLLSVLLLDVIGEQAYSELADQYLPSVKIDSHATNITKSFFDVFSIATGKLTQQPKAITQVQSQMLAEQKEPVQAESTTDADFDFKFLADILKKSYVDLKQLNEYRNLILTEHALYGLDETEIAKVITSATDISTNRFDAEKMKALVSEQFERTAMTVNAVENKASVQAPVEDSSDTAALTAPEQELVKAASAYDPIDFLQGIKQATGGFVTAGEQRILRQLVSRQLFSTATVNIMIYYILNDMKLPTLNKNLVDTMANDWSRSKVQTPQDALLEIHRHQENASSRGPRRNTPAKSVETLPDWAKEGYQPKASEQSLSKTELDELNQQLAELEKRNTEKGGQ</sequence>
<protein>
    <submittedName>
        <fullName evidence="5">Replication initiation and membrane attachment protein</fullName>
    </submittedName>
</protein>
<feature type="region of interest" description="Disordered" evidence="2">
    <location>
        <begin position="399"/>
        <end position="440"/>
    </location>
</feature>
<evidence type="ECO:0000259" key="3">
    <source>
        <dbReference type="Pfam" id="PF07261"/>
    </source>
</evidence>
<evidence type="ECO:0000256" key="2">
    <source>
        <dbReference type="SAM" id="MobiDB-lite"/>
    </source>
</evidence>
<dbReference type="InterPro" id="IPR006343">
    <property type="entry name" value="DnaB/C_C"/>
</dbReference>
<organism evidence="5 6">
    <name type="scientific">Secundilactobacillus oryzae JCM 18671</name>
    <dbReference type="NCBI Taxonomy" id="1291743"/>
    <lineage>
        <taxon>Bacteria</taxon>
        <taxon>Bacillati</taxon>
        <taxon>Bacillota</taxon>
        <taxon>Bacilli</taxon>
        <taxon>Lactobacillales</taxon>
        <taxon>Lactobacillaceae</taxon>
        <taxon>Secundilactobacillus</taxon>
    </lineage>
</organism>
<dbReference type="RefSeq" id="WP_034525700.1">
    <property type="nucleotide sequence ID" value="NZ_BBJM01000001.1"/>
</dbReference>
<dbReference type="AlphaFoldDB" id="A0A081BG30"/>
<feature type="domain" description="Replicative helicase loading/DNA remodeling protein DnaB N-terminal winged helix" evidence="4">
    <location>
        <begin position="9"/>
        <end position="265"/>
    </location>
</feature>
<gene>
    <name evidence="5" type="primary">dnaB</name>
    <name evidence="5" type="ORF">LOSG293_010970</name>
</gene>
<evidence type="ECO:0000313" key="5">
    <source>
        <dbReference type="EMBL" id="GAK46998.1"/>
    </source>
</evidence>
<feature type="domain" description="DnaB/C C-terminal" evidence="3">
    <location>
        <begin position="322"/>
        <end position="392"/>
    </location>
</feature>
<dbReference type="Proteomes" id="UP000028700">
    <property type="component" value="Unassembled WGS sequence"/>
</dbReference>
<proteinExistence type="inferred from homology"/>
<dbReference type="eggNOG" id="COG3611">
    <property type="taxonomic scope" value="Bacteria"/>
</dbReference>
<evidence type="ECO:0000313" key="6">
    <source>
        <dbReference type="Proteomes" id="UP000028700"/>
    </source>
</evidence>
<comment type="caution">
    <text evidence="5">The sequence shown here is derived from an EMBL/GenBank/DDBJ whole genome shotgun (WGS) entry which is preliminary data.</text>
</comment>
<dbReference type="OrthoDB" id="2082007at2"/>
<reference evidence="5" key="1">
    <citation type="journal article" date="2014" name="Genome Announc.">
        <title>Draft Genome Sequence of Lactobacillus oryzae Strain SG293T.</title>
        <authorList>
            <person name="Tanizawa Y."/>
            <person name="Fujisawa T."/>
            <person name="Mochizuki T."/>
            <person name="Kaminuma E."/>
            <person name="Nakamura Y."/>
            <person name="Tohno M."/>
        </authorList>
    </citation>
    <scope>NUCLEOTIDE SEQUENCE [LARGE SCALE GENOMIC DNA]</scope>
    <source>
        <strain evidence="5">SG293</strain>
    </source>
</reference>
<dbReference type="Pfam" id="PF07261">
    <property type="entry name" value="DnaB_2"/>
    <property type="match status" value="1"/>
</dbReference>
<dbReference type="STRING" id="1291743.LOSG293_010970"/>
<evidence type="ECO:0000256" key="1">
    <source>
        <dbReference type="ARBA" id="ARBA00093462"/>
    </source>
</evidence>
<dbReference type="EMBL" id="BBJM01000001">
    <property type="protein sequence ID" value="GAK46998.1"/>
    <property type="molecule type" value="Genomic_DNA"/>
</dbReference>